<dbReference type="GO" id="GO:0008813">
    <property type="term" value="F:chorismate lyase activity"/>
    <property type="evidence" value="ECO:0007669"/>
    <property type="project" value="UniProtKB-UniRule"/>
</dbReference>
<accession>A0A0U3N7V2</accession>
<reference evidence="2 3" key="1">
    <citation type="submission" date="2015-12" db="EMBL/GenBank/DDBJ databases">
        <title>Complete genome of Roseateles depolymerans KCTC 42856.</title>
        <authorList>
            <person name="Kim K.M."/>
        </authorList>
    </citation>
    <scope>NUCLEOTIDE SEQUENCE [LARGE SCALE GENOMIC DNA]</scope>
    <source>
        <strain evidence="2 3">KCTC 42856</strain>
    </source>
</reference>
<comment type="pathway">
    <text evidence="1">Cofactor biosynthesis; ubiquinone biosynthesis.</text>
</comment>
<protein>
    <recommendedName>
        <fullName evidence="1">Probable chorismate pyruvate-lyase</fullName>
        <shortName evidence="1">CL</shortName>
        <shortName evidence="1">CPL</shortName>
        <ecNumber evidence="1">4.1.3.40</ecNumber>
    </recommendedName>
</protein>
<dbReference type="GO" id="GO:0005829">
    <property type="term" value="C:cytosol"/>
    <property type="evidence" value="ECO:0007669"/>
    <property type="project" value="TreeGrafter"/>
</dbReference>
<feature type="binding site" evidence="1">
    <location>
        <position position="99"/>
    </location>
    <ligand>
        <name>substrate</name>
    </ligand>
</feature>
<dbReference type="AlphaFoldDB" id="A0A0U3N7V2"/>
<dbReference type="SUPFAM" id="SSF64288">
    <property type="entry name" value="Chorismate lyase-like"/>
    <property type="match status" value="1"/>
</dbReference>
<keyword evidence="3" id="KW-1185">Reference proteome</keyword>
<dbReference type="GO" id="GO:0006744">
    <property type="term" value="P:ubiquinone biosynthetic process"/>
    <property type="evidence" value="ECO:0007669"/>
    <property type="project" value="UniProtKB-UniRule"/>
</dbReference>
<comment type="function">
    <text evidence="1">Removes the pyruvyl group from chorismate, with concomitant aromatization of the ring, to provide 4-hydroxybenzoate (4HB) for the ubiquinone pathway.</text>
</comment>
<comment type="subcellular location">
    <subcellularLocation>
        <location evidence="1">Cytoplasm</location>
    </subcellularLocation>
</comment>
<dbReference type="HAMAP" id="MF_01632">
    <property type="entry name" value="UbiC"/>
    <property type="match status" value="1"/>
</dbReference>
<dbReference type="GO" id="GO:0042866">
    <property type="term" value="P:pyruvate biosynthetic process"/>
    <property type="evidence" value="ECO:0007669"/>
    <property type="project" value="UniProtKB-UniRule"/>
</dbReference>
<sequence length="185" mass="21025">MGIADRWGLRAWLRAPGSLSKRLAATGRRYEVQVLRQGVAPLRAAERAALGLPRRGCTVVREVLLRVDGQPLVWARSAVHASALAGPWKAVKGLGARPLGHLLYEDPRIHRSELQPRRLTRHGHTRRQMARQWQAAIGETPPTQMLWSRNSVFTRHGMQLRVMELFVPEVAQRSPGPLRLKRRRR</sequence>
<dbReference type="PANTHER" id="PTHR38683">
    <property type="entry name" value="CHORISMATE PYRUVATE-LYASE"/>
    <property type="match status" value="1"/>
</dbReference>
<dbReference type="STRING" id="76731.RD2015_135"/>
<dbReference type="Gene3D" id="3.40.1410.10">
    <property type="entry name" value="Chorismate lyase-like"/>
    <property type="match status" value="1"/>
</dbReference>
<name>A0A0U3N7V2_9BURK</name>
<comment type="catalytic activity">
    <reaction evidence="1">
        <text>chorismate = 4-hydroxybenzoate + pyruvate</text>
        <dbReference type="Rhea" id="RHEA:16505"/>
        <dbReference type="ChEBI" id="CHEBI:15361"/>
        <dbReference type="ChEBI" id="CHEBI:17879"/>
        <dbReference type="ChEBI" id="CHEBI:29748"/>
        <dbReference type="EC" id="4.1.3.40"/>
    </reaction>
</comment>
<keyword evidence="1 2" id="KW-0456">Lyase</keyword>
<dbReference type="Proteomes" id="UP000060699">
    <property type="component" value="Chromosome"/>
</dbReference>
<dbReference type="UniPathway" id="UPA00232"/>
<dbReference type="RefSeq" id="WP_058933242.1">
    <property type="nucleotide sequence ID" value="NZ_CP013729.1"/>
</dbReference>
<evidence type="ECO:0000313" key="3">
    <source>
        <dbReference type="Proteomes" id="UP000060699"/>
    </source>
</evidence>
<gene>
    <name evidence="1" type="primary">ubiC</name>
    <name evidence="2" type="ORF">RD2015_135</name>
</gene>
<evidence type="ECO:0000256" key="1">
    <source>
        <dbReference type="HAMAP-Rule" id="MF_01632"/>
    </source>
</evidence>
<keyword evidence="1" id="KW-0831">Ubiquinone biosynthesis</keyword>
<feature type="binding site" evidence="1">
    <location>
        <position position="61"/>
    </location>
    <ligand>
        <name>substrate</name>
    </ligand>
</feature>
<dbReference type="InterPro" id="IPR028978">
    <property type="entry name" value="Chorismate_lyase_/UTRA_dom_sf"/>
</dbReference>
<comment type="similarity">
    <text evidence="1">Belongs to the UbiC family.</text>
</comment>
<dbReference type="InterPro" id="IPR007440">
    <property type="entry name" value="Chorismate--pyruvate_lyase"/>
</dbReference>
<proteinExistence type="inferred from homology"/>
<feature type="binding site" evidence="1">
    <location>
        <position position="164"/>
    </location>
    <ligand>
        <name>substrate</name>
    </ligand>
</feature>
<dbReference type="OrthoDB" id="8606430at2"/>
<dbReference type="EC" id="4.1.3.40" evidence="1"/>
<keyword evidence="1 2" id="KW-0670">Pyruvate</keyword>
<organism evidence="2 3">
    <name type="scientific">Roseateles depolymerans</name>
    <dbReference type="NCBI Taxonomy" id="76731"/>
    <lineage>
        <taxon>Bacteria</taxon>
        <taxon>Pseudomonadati</taxon>
        <taxon>Pseudomonadota</taxon>
        <taxon>Betaproteobacteria</taxon>
        <taxon>Burkholderiales</taxon>
        <taxon>Sphaerotilaceae</taxon>
        <taxon>Roseateles</taxon>
    </lineage>
</organism>
<dbReference type="KEGG" id="rdp:RD2015_135"/>
<evidence type="ECO:0000313" key="2">
    <source>
        <dbReference type="EMBL" id="ALV04640.1"/>
    </source>
</evidence>
<comment type="caution">
    <text evidence="1">Lacks conserved residue(s) required for the propagation of feature annotation.</text>
</comment>
<dbReference type="EMBL" id="CP013729">
    <property type="protein sequence ID" value="ALV04640.1"/>
    <property type="molecule type" value="Genomic_DNA"/>
</dbReference>
<keyword evidence="1" id="KW-0963">Cytoplasm</keyword>
<dbReference type="PANTHER" id="PTHR38683:SF1">
    <property type="entry name" value="CHORISMATE PYRUVATE-LYASE"/>
    <property type="match status" value="1"/>
</dbReference>
<dbReference type="Pfam" id="PF04345">
    <property type="entry name" value="Chor_lyase"/>
    <property type="match status" value="1"/>
</dbReference>